<proteinExistence type="predicted"/>
<sequence length="128" mass="14185">MLSAYPAIFHKEDGTYWVEFPDLPGCQTVGESIGEVMEEAQEALGLYLASLIEDEEEINPASDIKGIVAEDDSFTSLVACDLTQYVRSAKAVKKTLTIPDWLNNMAEKNSINFSQTLQKALMEKLHIA</sequence>
<evidence type="ECO:0000313" key="2">
    <source>
        <dbReference type="EMBL" id="UYO63653.1"/>
    </source>
</evidence>
<dbReference type="SUPFAM" id="SSF143100">
    <property type="entry name" value="TTHA1013/TTHA0281-like"/>
    <property type="match status" value="1"/>
</dbReference>
<dbReference type="InterPro" id="IPR031807">
    <property type="entry name" value="HicB-like"/>
</dbReference>
<gene>
    <name evidence="2" type="ORF">LNN31_04270</name>
</gene>
<protein>
    <submittedName>
        <fullName evidence="2">Type II toxin-antitoxin system HicB family antitoxin</fullName>
    </submittedName>
</protein>
<dbReference type="EMBL" id="CP087994">
    <property type="protein sequence ID" value="UYO63653.1"/>
    <property type="molecule type" value="Genomic_DNA"/>
</dbReference>
<dbReference type="RefSeq" id="WP_263992987.1">
    <property type="nucleotide sequence ID" value="NZ_CP087994.1"/>
</dbReference>
<organism evidence="2 3">
    <name type="scientific">Acetobacterium wieringae</name>
    <dbReference type="NCBI Taxonomy" id="52694"/>
    <lineage>
        <taxon>Bacteria</taxon>
        <taxon>Bacillati</taxon>
        <taxon>Bacillota</taxon>
        <taxon>Clostridia</taxon>
        <taxon>Eubacteriales</taxon>
        <taxon>Eubacteriaceae</taxon>
        <taxon>Acetobacterium</taxon>
    </lineage>
</organism>
<keyword evidence="3" id="KW-1185">Reference proteome</keyword>
<dbReference type="Pfam" id="PF15919">
    <property type="entry name" value="HicB_lk_antitox"/>
    <property type="match status" value="1"/>
</dbReference>
<feature type="domain" description="HicB-like antitoxin of toxin-antitoxin system" evidence="1">
    <location>
        <begin position="5"/>
        <end position="102"/>
    </location>
</feature>
<dbReference type="Proteomes" id="UP001163550">
    <property type="component" value="Chromosome"/>
</dbReference>
<reference evidence="2" key="1">
    <citation type="submission" date="2021-11" db="EMBL/GenBank/DDBJ databases">
        <title>Isoprene-degrading acetogen.</title>
        <authorList>
            <person name="Yang Y."/>
            <person name="Jin H."/>
            <person name="Yan J."/>
        </authorList>
    </citation>
    <scope>NUCLEOTIDE SEQUENCE</scope>
    <source>
        <strain evidence="2">Berkeley</strain>
    </source>
</reference>
<dbReference type="PANTHER" id="PTHR34504">
    <property type="entry name" value="ANTITOXIN HICB"/>
    <property type="match status" value="1"/>
</dbReference>
<dbReference type="InterPro" id="IPR035069">
    <property type="entry name" value="TTHA1013/TTHA0281-like"/>
</dbReference>
<dbReference type="PANTHER" id="PTHR34504:SF4">
    <property type="entry name" value="ANTITOXIN HICB"/>
    <property type="match status" value="1"/>
</dbReference>
<dbReference type="Gene3D" id="3.30.160.250">
    <property type="match status" value="1"/>
</dbReference>
<name>A0ABY6HGI1_9FIRM</name>
<evidence type="ECO:0000313" key="3">
    <source>
        <dbReference type="Proteomes" id="UP001163550"/>
    </source>
</evidence>
<evidence type="ECO:0000259" key="1">
    <source>
        <dbReference type="Pfam" id="PF15919"/>
    </source>
</evidence>
<dbReference type="InterPro" id="IPR051404">
    <property type="entry name" value="TA_system_antitoxin"/>
</dbReference>
<accession>A0ABY6HGI1</accession>